<feature type="compositionally biased region" description="Basic residues" evidence="10">
    <location>
        <begin position="919"/>
        <end position="928"/>
    </location>
</feature>
<dbReference type="Gene3D" id="3.40.50.150">
    <property type="entry name" value="Vaccinia Virus protein VP39"/>
    <property type="match status" value="1"/>
</dbReference>
<feature type="domain" description="Type I restriction modification DNA specificity" evidence="11">
    <location>
        <begin position="696"/>
        <end position="828"/>
    </location>
</feature>
<dbReference type="GO" id="GO:0003677">
    <property type="term" value="F:DNA binding"/>
    <property type="evidence" value="ECO:0007669"/>
    <property type="project" value="UniProtKB-KW"/>
</dbReference>
<evidence type="ECO:0000256" key="3">
    <source>
        <dbReference type="ARBA" id="ARBA00022603"/>
    </source>
</evidence>
<feature type="domain" description="Type I restriction modification DNA specificity" evidence="11">
    <location>
        <begin position="505"/>
        <end position="666"/>
    </location>
</feature>
<feature type="region of interest" description="Disordered" evidence="10">
    <location>
        <begin position="862"/>
        <end position="959"/>
    </location>
</feature>
<accession>A0A2H4UVW8</accession>
<keyword evidence="4" id="KW-0808">Transferase</keyword>
<dbReference type="InterPro" id="IPR000055">
    <property type="entry name" value="Restrct_endonuc_typeI_TRD"/>
</dbReference>
<feature type="coiled-coil region" evidence="9">
    <location>
        <begin position="63"/>
        <end position="90"/>
    </location>
</feature>
<dbReference type="GO" id="GO:0032259">
    <property type="term" value="P:methylation"/>
    <property type="evidence" value="ECO:0007669"/>
    <property type="project" value="UniProtKB-KW"/>
</dbReference>
<evidence type="ECO:0000256" key="4">
    <source>
        <dbReference type="ARBA" id="ARBA00022679"/>
    </source>
</evidence>
<dbReference type="Proteomes" id="UP000240325">
    <property type="component" value="Segment"/>
</dbReference>
<dbReference type="GO" id="GO:0009307">
    <property type="term" value="P:DNA restriction-modification system"/>
    <property type="evidence" value="ECO:0007669"/>
    <property type="project" value="UniProtKB-KW"/>
</dbReference>
<protein>
    <recommendedName>
        <fullName evidence="2">site-specific DNA-methyltransferase (adenine-specific)</fullName>
        <ecNumber evidence="2">2.1.1.72</ecNumber>
    </recommendedName>
</protein>
<dbReference type="EMBL" id="MF782455">
    <property type="protein sequence ID" value="ATZ81082.1"/>
    <property type="molecule type" value="Genomic_DNA"/>
</dbReference>
<evidence type="ECO:0000313" key="14">
    <source>
        <dbReference type="Proteomes" id="UP000240325"/>
    </source>
</evidence>
<dbReference type="SUPFAM" id="SSF53335">
    <property type="entry name" value="S-adenosyl-L-methionine-dependent methyltransferases"/>
    <property type="match status" value="1"/>
</dbReference>
<evidence type="ECO:0000256" key="2">
    <source>
        <dbReference type="ARBA" id="ARBA00011900"/>
    </source>
</evidence>
<dbReference type="GO" id="GO:0009007">
    <property type="term" value="F:site-specific DNA-methyltransferase (adenine-specific) activity"/>
    <property type="evidence" value="ECO:0007669"/>
    <property type="project" value="UniProtKB-EC"/>
</dbReference>
<dbReference type="PANTHER" id="PTHR42933">
    <property type="entry name" value="SLR6095 PROTEIN"/>
    <property type="match status" value="1"/>
</dbReference>
<keyword evidence="9" id="KW-0175">Coiled coil</keyword>
<comment type="similarity">
    <text evidence="1">Belongs to the type-I restriction system S methylase family.</text>
</comment>
<dbReference type="InterPro" id="IPR051537">
    <property type="entry name" value="DNA_Adenine_Mtase"/>
</dbReference>
<keyword evidence="14" id="KW-1185">Reference proteome</keyword>
<dbReference type="EC" id="2.1.1.72" evidence="2"/>
<dbReference type="PANTHER" id="PTHR42933:SF3">
    <property type="entry name" value="TYPE I RESTRICTION ENZYME MJAVIII METHYLASE SUBUNIT"/>
    <property type="match status" value="1"/>
</dbReference>
<evidence type="ECO:0000256" key="5">
    <source>
        <dbReference type="ARBA" id="ARBA00022691"/>
    </source>
</evidence>
<proteinExistence type="inferred from homology"/>
<gene>
    <name evidence="13" type="ORF">BMW23_1037</name>
</gene>
<dbReference type="PRINTS" id="PR00507">
    <property type="entry name" value="N12N6MTFRASE"/>
</dbReference>
<keyword evidence="5" id="KW-0949">S-adenosyl-L-methionine</keyword>
<evidence type="ECO:0000256" key="10">
    <source>
        <dbReference type="SAM" id="MobiDB-lite"/>
    </source>
</evidence>
<dbReference type="InterPro" id="IPR011639">
    <property type="entry name" value="MethylTrfase_TaqI-like_dom"/>
</dbReference>
<dbReference type="Gene3D" id="3.90.220.20">
    <property type="entry name" value="DNA methylase specificity domains"/>
    <property type="match status" value="2"/>
</dbReference>
<evidence type="ECO:0000259" key="12">
    <source>
        <dbReference type="Pfam" id="PF07669"/>
    </source>
</evidence>
<evidence type="ECO:0000256" key="9">
    <source>
        <dbReference type="SAM" id="Coils"/>
    </source>
</evidence>
<reference evidence="13" key="1">
    <citation type="journal article" date="2017" name="Elife">
        <title>The kinetoplastid-infecting Bodo saltans virus (BsV), a window into the most abundant giant viruses in the sea.</title>
        <authorList>
            <person name="Deeg C.M."/>
            <person name="Chow C.-E.T."/>
            <person name="Suttle C.A."/>
        </authorList>
    </citation>
    <scope>NUCLEOTIDE SEQUENCE</scope>
    <source>
        <strain evidence="13">NG1</strain>
    </source>
</reference>
<evidence type="ECO:0000256" key="6">
    <source>
        <dbReference type="ARBA" id="ARBA00022747"/>
    </source>
</evidence>
<dbReference type="Pfam" id="PF07669">
    <property type="entry name" value="Eco57I"/>
    <property type="match status" value="1"/>
</dbReference>
<evidence type="ECO:0000256" key="7">
    <source>
        <dbReference type="ARBA" id="ARBA00023125"/>
    </source>
</evidence>
<name>A0A2H4UVW8_9VIRU</name>
<evidence type="ECO:0000256" key="1">
    <source>
        <dbReference type="ARBA" id="ARBA00010923"/>
    </source>
</evidence>
<comment type="catalytic activity">
    <reaction evidence="8">
        <text>a 2'-deoxyadenosine in DNA + S-adenosyl-L-methionine = an N(6)-methyl-2'-deoxyadenosine in DNA + S-adenosyl-L-homocysteine + H(+)</text>
        <dbReference type="Rhea" id="RHEA:15197"/>
        <dbReference type="Rhea" id="RHEA-COMP:12418"/>
        <dbReference type="Rhea" id="RHEA-COMP:12419"/>
        <dbReference type="ChEBI" id="CHEBI:15378"/>
        <dbReference type="ChEBI" id="CHEBI:57856"/>
        <dbReference type="ChEBI" id="CHEBI:59789"/>
        <dbReference type="ChEBI" id="CHEBI:90615"/>
        <dbReference type="ChEBI" id="CHEBI:90616"/>
        <dbReference type="EC" id="2.1.1.72"/>
    </reaction>
</comment>
<dbReference type="Pfam" id="PF01420">
    <property type="entry name" value="Methylase_S"/>
    <property type="match status" value="2"/>
</dbReference>
<keyword evidence="7" id="KW-0238">DNA-binding</keyword>
<evidence type="ECO:0000256" key="8">
    <source>
        <dbReference type="ARBA" id="ARBA00047942"/>
    </source>
</evidence>
<evidence type="ECO:0000313" key="13">
    <source>
        <dbReference type="EMBL" id="ATZ81082.1"/>
    </source>
</evidence>
<evidence type="ECO:0000259" key="11">
    <source>
        <dbReference type="Pfam" id="PF01420"/>
    </source>
</evidence>
<keyword evidence="3 13" id="KW-0489">Methyltransferase</keyword>
<feature type="domain" description="Type II methyltransferase M.TaqI-like" evidence="12">
    <location>
        <begin position="293"/>
        <end position="427"/>
    </location>
</feature>
<dbReference type="InterPro" id="IPR029063">
    <property type="entry name" value="SAM-dependent_MTases_sf"/>
</dbReference>
<dbReference type="InterPro" id="IPR044946">
    <property type="entry name" value="Restrct_endonuc_typeI_TRD_sf"/>
</dbReference>
<organism evidence="13">
    <name type="scientific">Bodo saltans virus</name>
    <dbReference type="NCBI Taxonomy" id="2024608"/>
    <lineage>
        <taxon>Viruses</taxon>
        <taxon>Varidnaviria</taxon>
        <taxon>Bamfordvirae</taxon>
        <taxon>Nucleocytoviricota</taxon>
        <taxon>Megaviricetes</taxon>
        <taxon>Imitervirales</taxon>
        <taxon>Mimiviridae</taxon>
        <taxon>Klosneuvirinae</taxon>
        <taxon>Theiavirus</taxon>
        <taxon>Theiavirus salishense</taxon>
    </lineage>
</organism>
<sequence>MKSDLYDDKCNIEIKTHTQMTDIDKKDDKVKKKYRCEKCLEDFDKKDSYDKHMNRKISCDQSKTNVNDEIKELKTEVKKLKKSKIISTNEDLQDHFHKIHNLYRSKEGMSELEAMKEIMILFSIKLFEPLIKKKIIDLPIDCCFSELIKETDEEKLFSKVMKDVIPKFYKNELTKEYFDKPKITKPYTVFKTFEYLDEIDYNELNEDLIGRMYEYFIGRQKSTNQGLGQYFTNRKIVELFLDICEDSKLLNIDKNENIPTFCDPTCGTGGFLVSYVIRMMKKYPNLDWKKQQKNVYGYDISPMLITSAKLNLLVLTGVIFENLQRMDTMNNNINVDFDIFCGNPPYGGDEGDNINYDDLPENLEIKKKIGINMTKKANIFSQLFLIKSKKICAIVLPEGFYFGTDNGLVKLREKIFNTSNVKYIVEIPSMNKDGKKTFQNTCTNTKMIVFIKNEKTDKVNFIDIENSCKNKLDIILSVKFEEIKKNKYNLNYKRYIKNDNINETEYTMYKIDDLFKIDSGTYNASDVKESGQYPFYSGKRFNPVGYNDKYNIDYDEALLLIKGGGCPEAQNRIDNDQVGLGTTFYVTEKVAATNGLYVLTNKNKKIVVTKYAYYVFLSYKNTFIKMSTFTTRLGNLTKDTLKNMEIPLPSIERQNEIVCELDTYNDTLLCGEKMLKLMEKTLIYEVKNIIREIKCDKKKIKDFCEFLGKSKRKAGEGKEEGEYPFYICSDLKLKYFDEADYNEETIIIGDGGNPVIFIDNKFSCSSHNHLLRCNDPKYNWWLYYVICGNMKLLENGFEGTTIRNIKKSYIEDIEIPLPQLSIITKLKHQYEAIQHHKQLNKYYKSVVGELIQKLSNASSKKTKKLTVGSDISESDDNSLNSEKEDTKEKKIVKKIAKKKESSSSDSESEKEDVKIKNIKDKKKQKKFSKKEESESESSFSESSSEEEEKTVKKNSKTKK</sequence>
<keyword evidence="6" id="KW-0680">Restriction system</keyword>
<dbReference type="SUPFAM" id="SSF116734">
    <property type="entry name" value="DNA methylase specificity domain"/>
    <property type="match status" value="2"/>
</dbReference>